<keyword evidence="2" id="KW-0945">Host-virus interaction</keyword>
<organism evidence="8">
    <name type="scientific">Leviviridae sp</name>
    <dbReference type="NCBI Taxonomy" id="2027243"/>
    <lineage>
        <taxon>Viruses</taxon>
        <taxon>Riboviria</taxon>
        <taxon>Orthornavirae</taxon>
        <taxon>Lenarviricota</taxon>
        <taxon>Leviviricetes</taxon>
        <taxon>Norzivirales</taxon>
        <taxon>Fiersviridae</taxon>
    </lineage>
</organism>
<sequence>MREHVVLSTPMLDYTKMGTRHRTRVTLAATGLSYATFGPNTIANDTITVLNRKVMDDTVGSFGDNPLLADSLDWNIKPMEGRKFLEGGPDFTLLRELRKCPPELYRGFVPIHEPTDGPQDPVTQAIAKTNPSRPLFNLPAWIGELKDLPGLFKIAGDTLLRKGANAFLSYQFGWRPLISDMNKALNFSAQFRSRADEWRRLHSSGGLKRRINLGIQTVQSDPQNVVIHSSNGLVVAKKRSITTSKTWATLRWRPDEGNLPPTTKADSERYARALLGAGVSGFTQAAWQLMPWSWMVDWFGNIGDYLQATDNTIGASSGVVNVMTTTITNTEFTVLPDQTESWILGGDGSCTLKTITRVQGSGPTITATLPNLSARQLSILGALGIQRVPRSLLR</sequence>
<keyword evidence="6" id="KW-1160">Virus entry into host cell</keyword>
<proteinExistence type="inferred from homology"/>
<name>A0A514D087_9VIRU</name>
<comment type="subcellular location">
    <subcellularLocation>
        <location evidence="1">Virion</location>
    </subcellularLocation>
</comment>
<evidence type="ECO:0000256" key="4">
    <source>
        <dbReference type="ARBA" id="ARBA00022844"/>
    </source>
</evidence>
<gene>
    <name evidence="8" type="ORF">H1RhizoLitter1496_000003</name>
</gene>
<keyword evidence="4" id="KW-0946">Virion</keyword>
<dbReference type="EMBL" id="MN033099">
    <property type="protein sequence ID" value="QDH87022.1"/>
    <property type="molecule type" value="Genomic_RNA"/>
</dbReference>
<evidence type="ECO:0000256" key="3">
    <source>
        <dbReference type="ARBA" id="ARBA00022804"/>
    </source>
</evidence>
<evidence type="ECO:0000256" key="6">
    <source>
        <dbReference type="ARBA" id="ARBA00023296"/>
    </source>
</evidence>
<dbReference type="GO" id="GO:0044423">
    <property type="term" value="C:virion component"/>
    <property type="evidence" value="ECO:0007669"/>
    <property type="project" value="UniProtKB-KW"/>
</dbReference>
<evidence type="ECO:0000313" key="8">
    <source>
        <dbReference type="EMBL" id="QDH87022.1"/>
    </source>
</evidence>
<evidence type="ECO:0000256" key="7">
    <source>
        <dbReference type="ARBA" id="ARBA00035110"/>
    </source>
</evidence>
<accession>A0A514D087</accession>
<evidence type="ECO:0000256" key="1">
    <source>
        <dbReference type="ARBA" id="ARBA00004328"/>
    </source>
</evidence>
<protein>
    <submittedName>
        <fullName evidence="8">Uncharacterized protein</fullName>
    </submittedName>
</protein>
<evidence type="ECO:0000256" key="5">
    <source>
        <dbReference type="ARBA" id="ARBA00023104"/>
    </source>
</evidence>
<dbReference type="InterPro" id="IPR005563">
    <property type="entry name" value="A_protein"/>
</dbReference>
<comment type="similarity">
    <text evidence="7">Belongs to the Leviviricetes maturation protein family.</text>
</comment>
<keyword evidence="5" id="KW-1175">Viral attachment to host cell pilus</keyword>
<reference evidence="8" key="1">
    <citation type="submission" date="2019-05" db="EMBL/GenBank/DDBJ databases">
        <title>Metatranscriptomic reconstruction reveals RNA viruses with the potential to shape carbon cycling in soil.</title>
        <authorList>
            <person name="Starr E.P."/>
            <person name="Nuccio E."/>
            <person name="Pett-Ridge J."/>
            <person name="Banfield J.F."/>
            <person name="Firestone M.K."/>
        </authorList>
    </citation>
    <scope>NUCLEOTIDE SEQUENCE</scope>
    <source>
        <strain evidence="8">H1_Rhizo_Litter_1_scaffold_496</strain>
    </source>
</reference>
<dbReference type="Pfam" id="PF03863">
    <property type="entry name" value="Phage_mat-A"/>
    <property type="match status" value="1"/>
</dbReference>
<dbReference type="GO" id="GO:0039666">
    <property type="term" value="P:virion attachment to host cell pilus"/>
    <property type="evidence" value="ECO:0007669"/>
    <property type="project" value="UniProtKB-KW"/>
</dbReference>
<keyword evidence="3" id="KW-1161">Viral attachment to host cell</keyword>
<evidence type="ECO:0000256" key="2">
    <source>
        <dbReference type="ARBA" id="ARBA00022581"/>
    </source>
</evidence>